<name>A0A0C2J4U1_THEKT</name>
<dbReference type="EMBL" id="JWZT01004467">
    <property type="protein sequence ID" value="KII64073.1"/>
    <property type="molecule type" value="Genomic_DNA"/>
</dbReference>
<reference evidence="2 3" key="1">
    <citation type="journal article" date="2014" name="Genome Biol. Evol.">
        <title>The genome of the myxosporean Thelohanellus kitauei shows adaptations to nutrient acquisition within its fish host.</title>
        <authorList>
            <person name="Yang Y."/>
            <person name="Xiong J."/>
            <person name="Zhou Z."/>
            <person name="Huo F."/>
            <person name="Miao W."/>
            <person name="Ran C."/>
            <person name="Liu Y."/>
            <person name="Zhang J."/>
            <person name="Feng J."/>
            <person name="Wang M."/>
            <person name="Wang M."/>
            <person name="Wang L."/>
            <person name="Yao B."/>
        </authorList>
    </citation>
    <scope>NUCLEOTIDE SEQUENCE [LARGE SCALE GENOMIC DNA]</scope>
    <source>
        <strain evidence="2">Wuqing</strain>
    </source>
</reference>
<protein>
    <submittedName>
        <fullName evidence="2">Uncharacterized protein</fullName>
    </submittedName>
</protein>
<proteinExistence type="predicted"/>
<feature type="transmembrane region" description="Helical" evidence="1">
    <location>
        <begin position="106"/>
        <end position="133"/>
    </location>
</feature>
<evidence type="ECO:0000256" key="1">
    <source>
        <dbReference type="SAM" id="Phobius"/>
    </source>
</evidence>
<dbReference type="OrthoDB" id="9902985at2759"/>
<evidence type="ECO:0000313" key="2">
    <source>
        <dbReference type="EMBL" id="KII64073.1"/>
    </source>
</evidence>
<dbReference type="Proteomes" id="UP000031668">
    <property type="component" value="Unassembled WGS sequence"/>
</dbReference>
<keyword evidence="1" id="KW-1133">Transmembrane helix</keyword>
<evidence type="ECO:0000313" key="3">
    <source>
        <dbReference type="Proteomes" id="UP000031668"/>
    </source>
</evidence>
<sequence length="135" mass="15143">MTSLLKTSNQQIKFSYKYGVPQGDPISSFLFNLGIIQVPNCGIIDHSMCRPCLSVSGIIPTIPKSETYKYTGVKLLKSHVNKTSKDLLIDNFKGDILKEIKINISAFNLISMIITFALSKLQIFFSIMLFFALML</sequence>
<keyword evidence="3" id="KW-1185">Reference proteome</keyword>
<accession>A0A0C2J4U1</accession>
<organism evidence="2 3">
    <name type="scientific">Thelohanellus kitauei</name>
    <name type="common">Myxosporean</name>
    <dbReference type="NCBI Taxonomy" id="669202"/>
    <lineage>
        <taxon>Eukaryota</taxon>
        <taxon>Metazoa</taxon>
        <taxon>Cnidaria</taxon>
        <taxon>Myxozoa</taxon>
        <taxon>Myxosporea</taxon>
        <taxon>Bivalvulida</taxon>
        <taxon>Platysporina</taxon>
        <taxon>Myxobolidae</taxon>
        <taxon>Thelohanellus</taxon>
    </lineage>
</organism>
<keyword evidence="1" id="KW-0472">Membrane</keyword>
<dbReference type="AlphaFoldDB" id="A0A0C2J4U1"/>
<gene>
    <name evidence="2" type="ORF">RF11_03525</name>
</gene>
<keyword evidence="1" id="KW-0812">Transmembrane</keyword>
<comment type="caution">
    <text evidence="2">The sequence shown here is derived from an EMBL/GenBank/DDBJ whole genome shotgun (WGS) entry which is preliminary data.</text>
</comment>